<proteinExistence type="predicted"/>
<evidence type="ECO:0000313" key="2">
    <source>
        <dbReference type="Proteomes" id="UP000499080"/>
    </source>
</evidence>
<dbReference type="Proteomes" id="UP000499080">
    <property type="component" value="Unassembled WGS sequence"/>
</dbReference>
<dbReference type="AlphaFoldDB" id="A0A4Y2DE12"/>
<sequence length="108" mass="12446">MHTMRGSEEFKLKWMKEKGLESESIVDDRVPYEPWCVNCNSKKLILKDLCFFPIGWSCKSPDRCGIGKNRSKDLFEENELVLKRKTGSSADESSLIQARPLNILPDRP</sequence>
<name>A0A4Y2DE12_ARAVE</name>
<dbReference type="EMBL" id="BGPR01000351">
    <property type="protein sequence ID" value="GBM14911.1"/>
    <property type="molecule type" value="Genomic_DNA"/>
</dbReference>
<evidence type="ECO:0000313" key="1">
    <source>
        <dbReference type="EMBL" id="GBM14911.1"/>
    </source>
</evidence>
<gene>
    <name evidence="1" type="ORF">AVEN_213258_1</name>
</gene>
<organism evidence="1 2">
    <name type="scientific">Araneus ventricosus</name>
    <name type="common">Orbweaver spider</name>
    <name type="synonym">Epeira ventricosa</name>
    <dbReference type="NCBI Taxonomy" id="182803"/>
    <lineage>
        <taxon>Eukaryota</taxon>
        <taxon>Metazoa</taxon>
        <taxon>Ecdysozoa</taxon>
        <taxon>Arthropoda</taxon>
        <taxon>Chelicerata</taxon>
        <taxon>Arachnida</taxon>
        <taxon>Araneae</taxon>
        <taxon>Araneomorphae</taxon>
        <taxon>Entelegynae</taxon>
        <taxon>Araneoidea</taxon>
        <taxon>Araneidae</taxon>
        <taxon>Araneus</taxon>
    </lineage>
</organism>
<accession>A0A4Y2DE12</accession>
<keyword evidence="2" id="KW-1185">Reference proteome</keyword>
<reference evidence="1 2" key="1">
    <citation type="journal article" date="2019" name="Sci. Rep.">
        <title>Orb-weaving spider Araneus ventricosus genome elucidates the spidroin gene catalogue.</title>
        <authorList>
            <person name="Kono N."/>
            <person name="Nakamura H."/>
            <person name="Ohtoshi R."/>
            <person name="Moran D.A.P."/>
            <person name="Shinohara A."/>
            <person name="Yoshida Y."/>
            <person name="Fujiwara M."/>
            <person name="Mori M."/>
            <person name="Tomita M."/>
            <person name="Arakawa K."/>
        </authorList>
    </citation>
    <scope>NUCLEOTIDE SEQUENCE [LARGE SCALE GENOMIC DNA]</scope>
</reference>
<protein>
    <submittedName>
        <fullName evidence="1">Uncharacterized protein</fullName>
    </submittedName>
</protein>
<comment type="caution">
    <text evidence="1">The sequence shown here is derived from an EMBL/GenBank/DDBJ whole genome shotgun (WGS) entry which is preliminary data.</text>
</comment>